<keyword evidence="3" id="KW-1185">Reference proteome</keyword>
<evidence type="ECO:0000313" key="3">
    <source>
        <dbReference type="Proteomes" id="UP001432322"/>
    </source>
</evidence>
<feature type="non-terminal residue" evidence="2">
    <location>
        <position position="216"/>
    </location>
</feature>
<evidence type="ECO:0000256" key="1">
    <source>
        <dbReference type="SAM" id="MobiDB-lite"/>
    </source>
</evidence>
<accession>A0AAV5W6D9</accession>
<feature type="compositionally biased region" description="Low complexity" evidence="1">
    <location>
        <begin position="13"/>
        <end position="38"/>
    </location>
</feature>
<feature type="compositionally biased region" description="Basic and acidic residues" evidence="1">
    <location>
        <begin position="1"/>
        <end position="12"/>
    </location>
</feature>
<gene>
    <name evidence="2" type="ORF">PFISCL1PPCAC_18617</name>
</gene>
<proteinExistence type="predicted"/>
<name>A0AAV5W6D9_9BILA</name>
<organism evidence="2 3">
    <name type="scientific">Pristionchus fissidentatus</name>
    <dbReference type="NCBI Taxonomy" id="1538716"/>
    <lineage>
        <taxon>Eukaryota</taxon>
        <taxon>Metazoa</taxon>
        <taxon>Ecdysozoa</taxon>
        <taxon>Nematoda</taxon>
        <taxon>Chromadorea</taxon>
        <taxon>Rhabditida</taxon>
        <taxon>Rhabditina</taxon>
        <taxon>Diplogasteromorpha</taxon>
        <taxon>Diplogasteroidea</taxon>
        <taxon>Neodiplogasteridae</taxon>
        <taxon>Pristionchus</taxon>
    </lineage>
</organism>
<protein>
    <submittedName>
        <fullName evidence="2">Uncharacterized protein</fullName>
    </submittedName>
</protein>
<dbReference type="Proteomes" id="UP001432322">
    <property type="component" value="Unassembled WGS sequence"/>
</dbReference>
<dbReference type="AlphaFoldDB" id="A0AAV5W6D9"/>
<reference evidence="2" key="1">
    <citation type="submission" date="2023-10" db="EMBL/GenBank/DDBJ databases">
        <title>Genome assembly of Pristionchus species.</title>
        <authorList>
            <person name="Yoshida K."/>
            <person name="Sommer R.J."/>
        </authorList>
    </citation>
    <scope>NUCLEOTIDE SEQUENCE</scope>
    <source>
        <strain evidence="2">RS5133</strain>
    </source>
</reference>
<dbReference type="EMBL" id="BTSY01000005">
    <property type="protein sequence ID" value="GMT27320.1"/>
    <property type="molecule type" value="Genomic_DNA"/>
</dbReference>
<evidence type="ECO:0000313" key="2">
    <source>
        <dbReference type="EMBL" id="GMT27320.1"/>
    </source>
</evidence>
<feature type="region of interest" description="Disordered" evidence="1">
    <location>
        <begin position="1"/>
        <end position="46"/>
    </location>
</feature>
<comment type="caution">
    <text evidence="2">The sequence shown here is derived from an EMBL/GenBank/DDBJ whole genome shotgun (WGS) entry which is preliminary data.</text>
</comment>
<sequence>MKRQKEAQERRAVAMQATAARAARAASAAGASNAPSASDDQLAGTSTLFDAERRKVRRVELLPSSASAAAAQLGAPLAPAPAPSQQRVLGAVVQPTAAHDVSCPCIYCPRVPRQPPPPVMQPTPEQAQQVLASYEQTIGNSMQQVQQQLQRQLQQQQTQQMLLHLQQAAQAQQLQHPRRLELPQQRVISAAPPPPDAQQALQSLHATQLQMLQQQQ</sequence>